<evidence type="ECO:0000313" key="2">
    <source>
        <dbReference type="Proteomes" id="UP000474778"/>
    </source>
</evidence>
<dbReference type="Pfam" id="PF06293">
    <property type="entry name" value="Kdo"/>
    <property type="match status" value="1"/>
</dbReference>
<proteinExistence type="predicted"/>
<accession>A0A6L7HZM0</accession>
<dbReference type="AlphaFoldDB" id="A0A6L7HZM0"/>
<dbReference type="Proteomes" id="UP000474778">
    <property type="component" value="Unassembled WGS sequence"/>
</dbReference>
<sequence>MTVSSLQHVIDKLLVENQGERIVSFEYQGRKYWLKQAERLTGAMRWLKSQPQAALQLEILTLTQLAESGAPVPKLVASGEGFLVLADVGMPISGWLNADISQAEKQAILCDSAAGLARLHQKGLAHGRPALRDICWEEGDVAFIDFEANQQDSDMHKQQIRDLLVYIHSLYRYIGPHPEVVEPVIAAYRAAGGETLWQASKREMEKWQWLNLLVAPLKTIGGKDLRPVYWLLRHFKQTL</sequence>
<dbReference type="GO" id="GO:0016740">
    <property type="term" value="F:transferase activity"/>
    <property type="evidence" value="ECO:0007669"/>
    <property type="project" value="UniProtKB-KW"/>
</dbReference>
<gene>
    <name evidence="1" type="ORF">GNT65_07920</name>
</gene>
<reference evidence="1 2" key="1">
    <citation type="submission" date="2019-12" db="EMBL/GenBank/DDBJ databases">
        <title>Shewanella insulae sp. nov., isolated from a tidal flat.</title>
        <authorList>
            <person name="Yoon J.-H."/>
        </authorList>
    </citation>
    <scope>NUCLEOTIDE SEQUENCE [LARGE SCALE GENOMIC DNA]</scope>
    <source>
        <strain evidence="1 2">JBTF-M18</strain>
    </source>
</reference>
<protein>
    <submittedName>
        <fullName evidence="1">Phosphotransferase</fullName>
    </submittedName>
</protein>
<keyword evidence="1" id="KW-0808">Transferase</keyword>
<comment type="caution">
    <text evidence="1">The sequence shown here is derived from an EMBL/GenBank/DDBJ whole genome shotgun (WGS) entry which is preliminary data.</text>
</comment>
<organism evidence="1 2">
    <name type="scientific">Shewanella insulae</name>
    <dbReference type="NCBI Taxonomy" id="2681496"/>
    <lineage>
        <taxon>Bacteria</taxon>
        <taxon>Pseudomonadati</taxon>
        <taxon>Pseudomonadota</taxon>
        <taxon>Gammaproteobacteria</taxon>
        <taxon>Alteromonadales</taxon>
        <taxon>Shewanellaceae</taxon>
        <taxon>Shewanella</taxon>
    </lineage>
</organism>
<dbReference type="SUPFAM" id="SSF56112">
    <property type="entry name" value="Protein kinase-like (PK-like)"/>
    <property type="match status" value="1"/>
</dbReference>
<evidence type="ECO:0000313" key="1">
    <source>
        <dbReference type="EMBL" id="MXR68598.1"/>
    </source>
</evidence>
<name>A0A6L7HZM0_9GAMM</name>
<dbReference type="InterPro" id="IPR011009">
    <property type="entry name" value="Kinase-like_dom_sf"/>
</dbReference>
<keyword evidence="2" id="KW-1185">Reference proteome</keyword>
<dbReference type="RefSeq" id="WP_160795024.1">
    <property type="nucleotide sequence ID" value="NZ_JAKEVH010000016.1"/>
</dbReference>
<dbReference type="EMBL" id="WRPA01000005">
    <property type="protein sequence ID" value="MXR68598.1"/>
    <property type="molecule type" value="Genomic_DNA"/>
</dbReference>